<dbReference type="InterPro" id="IPR036165">
    <property type="entry name" value="YefM-like_sf"/>
</dbReference>
<dbReference type="Gene3D" id="3.40.1620.10">
    <property type="entry name" value="YefM-like domain"/>
    <property type="match status" value="1"/>
</dbReference>
<accession>A0AAJ1HSL4</accession>
<proteinExistence type="inferred from homology"/>
<reference evidence="2" key="1">
    <citation type="submission" date="2023-01" db="EMBL/GenBank/DDBJ databases">
        <title>Genome analysis of 13 Lactobacillus isolated from gut of wild boar.</title>
        <authorList>
            <person name="Papp P."/>
            <person name="Libisch B."/>
            <person name="Nagy T."/>
            <person name="Olasz F."/>
        </authorList>
    </citation>
    <scope>NUCLEOTIDE SEQUENCE</scope>
    <source>
        <strain evidence="2">F108</strain>
    </source>
</reference>
<evidence type="ECO:0000256" key="1">
    <source>
        <dbReference type="ARBA" id="ARBA00009981"/>
    </source>
</evidence>
<dbReference type="RefSeq" id="WP_272207436.1">
    <property type="nucleotide sequence ID" value="NZ_JAQONC010000001.1"/>
</dbReference>
<organism evidence="2 3">
    <name type="scientific">Limosilactobacillus mucosae</name>
    <name type="common">Lactobacillus mucosae</name>
    <dbReference type="NCBI Taxonomy" id="97478"/>
    <lineage>
        <taxon>Bacteria</taxon>
        <taxon>Bacillati</taxon>
        <taxon>Bacillota</taxon>
        <taxon>Bacilli</taxon>
        <taxon>Lactobacillales</taxon>
        <taxon>Lactobacillaceae</taxon>
        <taxon>Limosilactobacillus</taxon>
    </lineage>
</organism>
<evidence type="ECO:0000313" key="2">
    <source>
        <dbReference type="EMBL" id="MDC2828486.1"/>
    </source>
</evidence>
<evidence type="ECO:0000313" key="3">
    <source>
        <dbReference type="Proteomes" id="UP001218021"/>
    </source>
</evidence>
<protein>
    <submittedName>
        <fullName evidence="2">Prevent-host-death protein</fullName>
    </submittedName>
</protein>
<gene>
    <name evidence="2" type="ORF">PO158_09355</name>
</gene>
<comment type="similarity">
    <text evidence="1">Belongs to the phD/YefM antitoxin family.</text>
</comment>
<dbReference type="Proteomes" id="UP001218021">
    <property type="component" value="Unassembled WGS sequence"/>
</dbReference>
<comment type="caution">
    <text evidence="2">The sequence shown here is derived from an EMBL/GenBank/DDBJ whole genome shotgun (WGS) entry which is preliminary data.</text>
</comment>
<dbReference type="SUPFAM" id="SSF143120">
    <property type="entry name" value="YefM-like"/>
    <property type="match status" value="1"/>
</dbReference>
<sequence length="84" mass="9805">MEVLTPTNFRKDFYNQIKEIAQNNTPKEITMAKKAGINDGVVVISKREWERMQEEQFLEETGTLDVVFDRMDSSSKDKDDFVDL</sequence>
<dbReference type="EMBL" id="JAQOND010000032">
    <property type="protein sequence ID" value="MDC2828486.1"/>
    <property type="molecule type" value="Genomic_DNA"/>
</dbReference>
<dbReference type="AlphaFoldDB" id="A0AAJ1HSL4"/>
<name>A0AAJ1HSL4_LIMMU</name>